<evidence type="ECO:0000313" key="4">
    <source>
        <dbReference type="Proteomes" id="UP000776629"/>
    </source>
</evidence>
<feature type="domain" description="Flavodoxin-like" evidence="2">
    <location>
        <begin position="3"/>
        <end position="155"/>
    </location>
</feature>
<dbReference type="PANTHER" id="PTHR39201">
    <property type="entry name" value="EXPORTED PROTEIN-RELATED"/>
    <property type="match status" value="1"/>
</dbReference>
<sequence length="155" mass="17009">MKFAIAYFSETGTTKQAAERLGQVLKVTPLAIEATVPYTNADLNWQNDNSRANREQSGQATPPTAKPLTLPDFNVLFLGYPTWWGVPPMVIHDFLAHQTLAGKVVVPFATSGSSSPERGEAIIKQLLPKSDVKPAKRVNNFSVAQLKAWVQQLGY</sequence>
<dbReference type="Pfam" id="PF12682">
    <property type="entry name" value="Flavodoxin_4"/>
    <property type="match status" value="1"/>
</dbReference>
<gene>
    <name evidence="3" type="ORF">H5993_03285</name>
</gene>
<comment type="caution">
    <text evidence="3">The sequence shown here is derived from an EMBL/GenBank/DDBJ whole genome shotgun (WGS) entry which is preliminary data.</text>
</comment>
<evidence type="ECO:0000259" key="2">
    <source>
        <dbReference type="PROSITE" id="PS50902"/>
    </source>
</evidence>
<dbReference type="EMBL" id="JACJJQ010000010">
    <property type="protein sequence ID" value="MBM6753783.1"/>
    <property type="molecule type" value="Genomic_DNA"/>
</dbReference>
<dbReference type="Gene3D" id="3.40.50.360">
    <property type="match status" value="1"/>
</dbReference>
<dbReference type="InterPro" id="IPR029039">
    <property type="entry name" value="Flavoprotein-like_sf"/>
</dbReference>
<evidence type="ECO:0000256" key="1">
    <source>
        <dbReference type="SAM" id="MobiDB-lite"/>
    </source>
</evidence>
<dbReference type="Proteomes" id="UP000776629">
    <property type="component" value="Unassembled WGS sequence"/>
</dbReference>
<feature type="region of interest" description="Disordered" evidence="1">
    <location>
        <begin position="43"/>
        <end position="66"/>
    </location>
</feature>
<name>A0ABS2EMZ8_9LACO</name>
<accession>A0ABS2EMZ8</accession>
<reference evidence="3 4" key="1">
    <citation type="journal article" date="2021" name="Sci. Rep.">
        <title>The distribution of antibiotic resistance genes in chicken gut microbiota commensals.</title>
        <authorList>
            <person name="Juricova H."/>
            <person name="Matiasovicova J."/>
            <person name="Kubasova T."/>
            <person name="Cejkova D."/>
            <person name="Rychlik I."/>
        </authorList>
    </citation>
    <scope>NUCLEOTIDE SEQUENCE [LARGE SCALE GENOMIC DNA]</scope>
    <source>
        <strain evidence="3 4">An810</strain>
    </source>
</reference>
<evidence type="ECO:0000313" key="3">
    <source>
        <dbReference type="EMBL" id="MBM6753783.1"/>
    </source>
</evidence>
<feature type="compositionally biased region" description="Polar residues" evidence="1">
    <location>
        <begin position="43"/>
        <end position="59"/>
    </location>
</feature>
<keyword evidence="4" id="KW-1185">Reference proteome</keyword>
<dbReference type="PANTHER" id="PTHR39201:SF1">
    <property type="entry name" value="FLAVODOXIN-LIKE DOMAIN-CONTAINING PROTEIN"/>
    <property type="match status" value="1"/>
</dbReference>
<protein>
    <submittedName>
        <fullName evidence="3">Flavodoxin</fullName>
    </submittedName>
</protein>
<proteinExistence type="predicted"/>
<dbReference type="PROSITE" id="PS50902">
    <property type="entry name" value="FLAVODOXIN_LIKE"/>
    <property type="match status" value="1"/>
</dbReference>
<dbReference type="SUPFAM" id="SSF52218">
    <property type="entry name" value="Flavoproteins"/>
    <property type="match status" value="1"/>
</dbReference>
<organism evidence="3 4">
    <name type="scientific">Limosilactobacillus alvi</name>
    <dbReference type="NCBI Taxonomy" id="990412"/>
    <lineage>
        <taxon>Bacteria</taxon>
        <taxon>Bacillati</taxon>
        <taxon>Bacillota</taxon>
        <taxon>Bacilli</taxon>
        <taxon>Lactobacillales</taxon>
        <taxon>Lactobacillaceae</taxon>
        <taxon>Limosilactobacillus</taxon>
    </lineage>
</organism>
<dbReference type="InterPro" id="IPR008254">
    <property type="entry name" value="Flavodoxin/NO_synth"/>
</dbReference>
<dbReference type="RefSeq" id="WP_204776213.1">
    <property type="nucleotide sequence ID" value="NZ_JACJJQ010000010.1"/>
</dbReference>